<dbReference type="Proteomes" id="UP001497680">
    <property type="component" value="Unassembled WGS sequence"/>
</dbReference>
<gene>
    <name evidence="1" type="ORF">F4821DRAFT_233978</name>
</gene>
<reference evidence="1 2" key="1">
    <citation type="journal article" date="2022" name="New Phytol.">
        <title>Ecological generalism drives hyperdiversity of secondary metabolite gene clusters in xylarialean endophytes.</title>
        <authorList>
            <person name="Franco M.E.E."/>
            <person name="Wisecaver J.H."/>
            <person name="Arnold A.E."/>
            <person name="Ju Y.M."/>
            <person name="Slot J.C."/>
            <person name="Ahrendt S."/>
            <person name="Moore L.P."/>
            <person name="Eastman K.E."/>
            <person name="Scott K."/>
            <person name="Konkel Z."/>
            <person name="Mondo S.J."/>
            <person name="Kuo A."/>
            <person name="Hayes R.D."/>
            <person name="Haridas S."/>
            <person name="Andreopoulos B."/>
            <person name="Riley R."/>
            <person name="LaButti K."/>
            <person name="Pangilinan J."/>
            <person name="Lipzen A."/>
            <person name="Amirebrahimi M."/>
            <person name="Yan J."/>
            <person name="Adam C."/>
            <person name="Keymanesh K."/>
            <person name="Ng V."/>
            <person name="Louie K."/>
            <person name="Northen T."/>
            <person name="Drula E."/>
            <person name="Henrissat B."/>
            <person name="Hsieh H.M."/>
            <person name="Youens-Clark K."/>
            <person name="Lutzoni F."/>
            <person name="Miadlikowska J."/>
            <person name="Eastwood D.C."/>
            <person name="Hamelin R.C."/>
            <person name="Grigoriev I.V."/>
            <person name="U'Ren J.M."/>
        </authorList>
    </citation>
    <scope>NUCLEOTIDE SEQUENCE [LARGE SCALE GENOMIC DNA]</scope>
    <source>
        <strain evidence="1 2">ER1909</strain>
    </source>
</reference>
<comment type="caution">
    <text evidence="1">The sequence shown here is derived from an EMBL/GenBank/DDBJ whole genome shotgun (WGS) entry which is preliminary data.</text>
</comment>
<name>A0ACC0D6M4_9PEZI</name>
<organism evidence="1 2">
    <name type="scientific">Hypoxylon rubiginosum</name>
    <dbReference type="NCBI Taxonomy" id="110542"/>
    <lineage>
        <taxon>Eukaryota</taxon>
        <taxon>Fungi</taxon>
        <taxon>Dikarya</taxon>
        <taxon>Ascomycota</taxon>
        <taxon>Pezizomycotina</taxon>
        <taxon>Sordariomycetes</taxon>
        <taxon>Xylariomycetidae</taxon>
        <taxon>Xylariales</taxon>
        <taxon>Hypoxylaceae</taxon>
        <taxon>Hypoxylon</taxon>
    </lineage>
</organism>
<protein>
    <submittedName>
        <fullName evidence="1">Uncharacterized protein</fullName>
    </submittedName>
</protein>
<keyword evidence="2" id="KW-1185">Reference proteome</keyword>
<dbReference type="EMBL" id="MU394302">
    <property type="protein sequence ID" value="KAI6088205.1"/>
    <property type="molecule type" value="Genomic_DNA"/>
</dbReference>
<accession>A0ACC0D6M4</accession>
<proteinExistence type="predicted"/>
<evidence type="ECO:0000313" key="1">
    <source>
        <dbReference type="EMBL" id="KAI6088205.1"/>
    </source>
</evidence>
<sequence length="664" mass="73304">MAKNKRGGGGGGGGSRFKDKRFPFRNGGSSGNQSGGYGGKTSSTKPHGYTLAEEARNTASNRRGAFGRDAQLRYKPVVFVSAGFMDPLKELDVQLTTTNEAQGNAETTEKSPENTLPTLTETSSLKERIPPAASPIELPTTDHHDSKLAATPVPVSGPGSDDGCDSGEEVIVFKGRDRRRQEPVATKSDPVPPKADTLDFHQMNLELRVVEEALHQDTATAESAVEPDDYISLDSKHKSKGRNRRRKNYKKDTSDEDAAIIADYMANMEREKEDEDEDGEEPSHLGIDSHTFSVLRDLGGTDSDAVPGDISSEEGTDDSSGSEGDPGSETQQRQLEAEDERMARMLAKQEELGLGGDDVLLFDGEVPEDESLTAPNATSRRKKKGDLKSKMFQKRGQYPSATKMAEAFDDLDLMDWHRPSLNNFKKGEQPTFNVSDSELEEAMKSTWQKDRLKKAEKKKAREELRSQGLLGKNVNPDDLRTKYLGGMSLDDLANELEAFLLGSQQQLVLPPFDKSTRKMIHTLANKFKIKSQSAGKGTDRNPVLYRTKATLPFNQTNFDSTFRRMKQTWFPRIDADDEMVNKTRILKRAEARDGKTRFKNSMTYRDGDIVGQHAAELGTENKGRAMLEKMGWSKGMALGSEENKGIMVPITHVVKKTKAGLGDA</sequence>
<evidence type="ECO:0000313" key="2">
    <source>
        <dbReference type="Proteomes" id="UP001497680"/>
    </source>
</evidence>